<dbReference type="EMBL" id="JAODUP010000623">
    <property type="protein sequence ID" value="KAK2146243.1"/>
    <property type="molecule type" value="Genomic_DNA"/>
</dbReference>
<dbReference type="Pfam" id="PF01663">
    <property type="entry name" value="Phosphodiest"/>
    <property type="match status" value="1"/>
</dbReference>
<gene>
    <name evidence="1" type="ORF">LSH36_623g04000</name>
</gene>
<sequence>MGLLLTGCVIYCVWLYFTGKILTMHATKPPLLLVVSFDGFRWDYLDMVKEAGRKTPIFDSLIGNGVKAKWLRNSYVTLTLPNHYSIATGLYEENHGVVSNQMYDPVFNATFTAKRDQLVDSRWWNNGSSSWLGQPVWLANQQKSSHHSGVYFWAGSEASIKGQRARYYERYNWSVSYTKRVDTVVKWFVHDQDPINFGMLYFEDPDFTGHRVGPESLEMIERILELDEILSYIVDSIKEGGLFSDMNLIVTSDHGMSRILDTVYLDDYVPRNVSYFAHGRPPVLHLLPANGNQLMELYHSVQQVPHVHAYLKDEIPKSYHYHDNRRILDIIVEADEGYLVCKNKSSCLKQSKNSKC</sequence>
<protein>
    <submittedName>
        <fullName evidence="1">Uncharacterized protein</fullName>
    </submittedName>
</protein>
<evidence type="ECO:0000313" key="2">
    <source>
        <dbReference type="Proteomes" id="UP001208570"/>
    </source>
</evidence>
<reference evidence="1" key="1">
    <citation type="journal article" date="2023" name="Mol. Biol. Evol.">
        <title>Third-Generation Sequencing Reveals the Adaptive Role of the Epigenome in Three Deep-Sea Polychaetes.</title>
        <authorList>
            <person name="Perez M."/>
            <person name="Aroh O."/>
            <person name="Sun Y."/>
            <person name="Lan Y."/>
            <person name="Juniper S.K."/>
            <person name="Young C.R."/>
            <person name="Angers B."/>
            <person name="Qian P.Y."/>
        </authorList>
    </citation>
    <scope>NUCLEOTIDE SEQUENCE</scope>
    <source>
        <strain evidence="1">P08H-3</strain>
    </source>
</reference>
<dbReference type="SUPFAM" id="SSF53649">
    <property type="entry name" value="Alkaline phosphatase-like"/>
    <property type="match status" value="1"/>
</dbReference>
<proteinExistence type="predicted"/>
<organism evidence="1 2">
    <name type="scientific">Paralvinella palmiformis</name>
    <dbReference type="NCBI Taxonomy" id="53620"/>
    <lineage>
        <taxon>Eukaryota</taxon>
        <taxon>Metazoa</taxon>
        <taxon>Spiralia</taxon>
        <taxon>Lophotrochozoa</taxon>
        <taxon>Annelida</taxon>
        <taxon>Polychaeta</taxon>
        <taxon>Sedentaria</taxon>
        <taxon>Canalipalpata</taxon>
        <taxon>Terebellida</taxon>
        <taxon>Terebelliformia</taxon>
        <taxon>Alvinellidae</taxon>
        <taxon>Paralvinella</taxon>
    </lineage>
</organism>
<dbReference type="PANTHER" id="PTHR10151:SF120">
    <property type="entry name" value="BIS(5'-ADENOSYL)-TRIPHOSPHATASE"/>
    <property type="match status" value="1"/>
</dbReference>
<keyword evidence="2" id="KW-1185">Reference proteome</keyword>
<evidence type="ECO:0000313" key="1">
    <source>
        <dbReference type="EMBL" id="KAK2146243.1"/>
    </source>
</evidence>
<dbReference type="InterPro" id="IPR002591">
    <property type="entry name" value="Phosphodiest/P_Trfase"/>
</dbReference>
<accession>A0AAD9MW26</accession>
<comment type="caution">
    <text evidence="1">The sequence shown here is derived from an EMBL/GenBank/DDBJ whole genome shotgun (WGS) entry which is preliminary data.</text>
</comment>
<dbReference type="PANTHER" id="PTHR10151">
    <property type="entry name" value="ECTONUCLEOTIDE PYROPHOSPHATASE/PHOSPHODIESTERASE"/>
    <property type="match status" value="1"/>
</dbReference>
<dbReference type="Proteomes" id="UP001208570">
    <property type="component" value="Unassembled WGS sequence"/>
</dbReference>
<dbReference type="CDD" id="cd16018">
    <property type="entry name" value="Enpp"/>
    <property type="match status" value="1"/>
</dbReference>
<name>A0AAD9MW26_9ANNE</name>
<dbReference type="Gene3D" id="3.30.1360.180">
    <property type="match status" value="1"/>
</dbReference>
<dbReference type="Gene3D" id="3.40.720.10">
    <property type="entry name" value="Alkaline Phosphatase, subunit A"/>
    <property type="match status" value="1"/>
</dbReference>
<dbReference type="InterPro" id="IPR017850">
    <property type="entry name" value="Alkaline_phosphatase_core_sf"/>
</dbReference>
<dbReference type="GO" id="GO:0016787">
    <property type="term" value="F:hydrolase activity"/>
    <property type="evidence" value="ECO:0007669"/>
    <property type="project" value="UniProtKB-ARBA"/>
</dbReference>
<dbReference type="AlphaFoldDB" id="A0AAD9MW26"/>